<dbReference type="PATRIC" id="fig|1423811.3.peg.2065"/>
<organism evidence="1 2">
    <name type="scientific">Companilactobacillus tucceti DSM 20183</name>
    <dbReference type="NCBI Taxonomy" id="1423811"/>
    <lineage>
        <taxon>Bacteria</taxon>
        <taxon>Bacillati</taxon>
        <taxon>Bacillota</taxon>
        <taxon>Bacilli</taxon>
        <taxon>Lactobacillales</taxon>
        <taxon>Lactobacillaceae</taxon>
        <taxon>Companilactobacillus</taxon>
    </lineage>
</organism>
<dbReference type="RefSeq" id="WP_057765436.1">
    <property type="nucleotide sequence ID" value="NZ_AZDG01000009.1"/>
</dbReference>
<dbReference type="AlphaFoldDB" id="A0A0R1IZJ3"/>
<sequence>MGNGAYFFIEDRDAAKWWSSCIKDQGKKAVLSVDIQIDESDLLDLDSMGGSKEFMDFYNDLKDAPFQFKFTEEEQDFIHKHPKEKNHVIWSKILELYMQLNPYRACCRTFEVNVNKFKIEEIGFYAQERQLNIKDQQLIDFDRIELMNV</sequence>
<dbReference type="EMBL" id="AZDG01000009">
    <property type="protein sequence ID" value="KRK64613.1"/>
    <property type="molecule type" value="Genomic_DNA"/>
</dbReference>
<dbReference type="OrthoDB" id="274805at2"/>
<evidence type="ECO:0000313" key="1">
    <source>
        <dbReference type="EMBL" id="KRK64613.1"/>
    </source>
</evidence>
<reference evidence="1 2" key="1">
    <citation type="journal article" date="2015" name="Genome Announc.">
        <title>Expanding the biotechnology potential of lactobacilli through comparative genomics of 213 strains and associated genera.</title>
        <authorList>
            <person name="Sun Z."/>
            <person name="Harris H.M."/>
            <person name="McCann A."/>
            <person name="Guo C."/>
            <person name="Argimon S."/>
            <person name="Zhang W."/>
            <person name="Yang X."/>
            <person name="Jeffery I.B."/>
            <person name="Cooney J.C."/>
            <person name="Kagawa T.F."/>
            <person name="Liu W."/>
            <person name="Song Y."/>
            <person name="Salvetti E."/>
            <person name="Wrobel A."/>
            <person name="Rasinkangas P."/>
            <person name="Parkhill J."/>
            <person name="Rea M.C."/>
            <person name="O'Sullivan O."/>
            <person name="Ritari J."/>
            <person name="Douillard F.P."/>
            <person name="Paul Ross R."/>
            <person name="Yang R."/>
            <person name="Briner A.E."/>
            <person name="Felis G.E."/>
            <person name="de Vos W.M."/>
            <person name="Barrangou R."/>
            <person name="Klaenhammer T.R."/>
            <person name="Caufield P.W."/>
            <person name="Cui Y."/>
            <person name="Zhang H."/>
            <person name="O'Toole P.W."/>
        </authorList>
    </citation>
    <scope>NUCLEOTIDE SEQUENCE [LARGE SCALE GENOMIC DNA]</scope>
    <source>
        <strain evidence="1 2">DSM 20183</strain>
    </source>
</reference>
<keyword evidence="2" id="KW-1185">Reference proteome</keyword>
<accession>A0A0R1IZJ3</accession>
<protein>
    <submittedName>
        <fullName evidence="1">Uncharacterized protein</fullName>
    </submittedName>
</protein>
<dbReference type="Proteomes" id="UP000050929">
    <property type="component" value="Unassembled WGS sequence"/>
</dbReference>
<name>A0A0R1IZJ3_9LACO</name>
<evidence type="ECO:0000313" key="2">
    <source>
        <dbReference type="Proteomes" id="UP000050929"/>
    </source>
</evidence>
<dbReference type="STRING" id="1423811.FC72_GL002021"/>
<proteinExistence type="predicted"/>
<gene>
    <name evidence="1" type="ORF">FC72_GL002021</name>
</gene>
<comment type="caution">
    <text evidence="1">The sequence shown here is derived from an EMBL/GenBank/DDBJ whole genome shotgun (WGS) entry which is preliminary data.</text>
</comment>